<accession>A0ABZ1UH04</accession>
<sequence>MIASNALLKLHGGIRIVITNGYLRTDIRKIPGDNVAARVGCVIAWRVLHGMIAEDIAAAQALARLFDRKVAQNRQRLFE</sequence>
<dbReference type="EMBL" id="CP136508">
    <property type="protein sequence ID" value="WUR12012.1"/>
    <property type="molecule type" value="Genomic_DNA"/>
</dbReference>
<dbReference type="Proteomes" id="UP000321323">
    <property type="component" value="Chromosome"/>
</dbReference>
<organism evidence="1 2">
    <name type="scientific">[Empedobacter] haloabium</name>
    <dbReference type="NCBI Taxonomy" id="592317"/>
    <lineage>
        <taxon>Bacteria</taxon>
        <taxon>Pseudomonadati</taxon>
        <taxon>Pseudomonadota</taxon>
        <taxon>Betaproteobacteria</taxon>
        <taxon>Burkholderiales</taxon>
        <taxon>Oxalobacteraceae</taxon>
        <taxon>Telluria group</taxon>
        <taxon>Telluria group incertae sedis</taxon>
    </lineage>
</organism>
<protein>
    <submittedName>
        <fullName evidence="1">Uncharacterized protein</fullName>
    </submittedName>
</protein>
<keyword evidence="2" id="KW-1185">Reference proteome</keyword>
<reference evidence="1 2" key="1">
    <citation type="journal article" date="2019" name="Int. J. Syst. Evol. Microbiol.">
        <title>The Draft Whole-Genome Sequence of the Antibiotic Producer Empedobacter haloabium ATCC 31962 Provides Indications for Its Taxonomic Reclassification.</title>
        <authorList>
            <person name="Miess H."/>
            <person name="Arlt P."/>
            <person name="Apel A.K."/>
            <person name="Weber T."/>
            <person name="Nieselt K."/>
            <person name="Hanssen F."/>
            <person name="Czemmel S."/>
            <person name="Nahnsen S."/>
            <person name="Gross H."/>
        </authorList>
    </citation>
    <scope>NUCLEOTIDE SEQUENCE [LARGE SCALE GENOMIC DNA]</scope>
    <source>
        <strain evidence="1 2">ATCC 31962</strain>
    </source>
</reference>
<proteinExistence type="predicted"/>
<gene>
    <name evidence="1" type="ORF">E7V67_020240</name>
</gene>
<name>A0ABZ1UH04_9BURK</name>
<evidence type="ECO:0000313" key="2">
    <source>
        <dbReference type="Proteomes" id="UP000321323"/>
    </source>
</evidence>
<evidence type="ECO:0000313" key="1">
    <source>
        <dbReference type="EMBL" id="WUR12012.1"/>
    </source>
</evidence>